<protein>
    <submittedName>
        <fullName evidence="1">DUF2877 domain-containing protein</fullName>
    </submittedName>
</protein>
<dbReference type="InterPro" id="IPR021530">
    <property type="entry name" value="AllH-like"/>
</dbReference>
<proteinExistence type="predicted"/>
<reference evidence="1 2" key="1">
    <citation type="submission" date="2023-08" db="EMBL/GenBank/DDBJ databases">
        <title>Nocardioides seae sp. nov., a bacterium isolated from a soil.</title>
        <authorList>
            <person name="Wang X."/>
        </authorList>
    </citation>
    <scope>NUCLEOTIDE SEQUENCE [LARGE SCALE GENOMIC DNA]</scope>
    <source>
        <strain evidence="1 2">YZH12</strain>
    </source>
</reference>
<dbReference type="RefSeq" id="WP_315733501.1">
    <property type="nucleotide sequence ID" value="NZ_JAVYII010000005.1"/>
</dbReference>
<name>A0ABU3PXW2_9ACTN</name>
<accession>A0ABU3PXW2</accession>
<evidence type="ECO:0000313" key="2">
    <source>
        <dbReference type="Proteomes" id="UP001268542"/>
    </source>
</evidence>
<dbReference type="EMBL" id="JAVYII010000005">
    <property type="protein sequence ID" value="MDT9594016.1"/>
    <property type="molecule type" value="Genomic_DNA"/>
</dbReference>
<gene>
    <name evidence="1" type="ORF">RDV89_13115</name>
</gene>
<dbReference type="Pfam" id="PF11392">
    <property type="entry name" value="AllH"/>
    <property type="match status" value="1"/>
</dbReference>
<dbReference type="Proteomes" id="UP001268542">
    <property type="component" value="Unassembled WGS sequence"/>
</dbReference>
<sequence length="281" mass="28168">MTTADADLALAARVASAPQPLRLQVASRAAAYLGVDDRAVCAVVEHHGVVVPDAVVLAPGVSWEALLDAHLRDGAPVLLGEGRLRCGERSVAVRATRDTRVLPDAGLSPADAARARARLLARAGRTTDRPGLAHAWTGGHATPAALVTDAPGLVGRGPGLTPSGDDLCSGVLLVHRLAGTPGTAAAARLLDDLAPRRTTAASTLLLRAAGEGRAAPVVGRALTTLLDATASGPALDTVVDALLALGHTSGADLAAGLVDGLDAVVHAGSATLDPSHERNCA</sequence>
<organism evidence="1 2">
    <name type="scientific">Nocardioides imazamoxiresistens</name>
    <dbReference type="NCBI Taxonomy" id="3231893"/>
    <lineage>
        <taxon>Bacteria</taxon>
        <taxon>Bacillati</taxon>
        <taxon>Actinomycetota</taxon>
        <taxon>Actinomycetes</taxon>
        <taxon>Propionibacteriales</taxon>
        <taxon>Nocardioidaceae</taxon>
        <taxon>Nocardioides</taxon>
    </lineage>
</organism>
<keyword evidence="2" id="KW-1185">Reference proteome</keyword>
<comment type="caution">
    <text evidence="1">The sequence shown here is derived from an EMBL/GenBank/DDBJ whole genome shotgun (WGS) entry which is preliminary data.</text>
</comment>
<evidence type="ECO:0000313" key="1">
    <source>
        <dbReference type="EMBL" id="MDT9594016.1"/>
    </source>
</evidence>